<dbReference type="Gene3D" id="1.20.200.10">
    <property type="entry name" value="Fumarase/aspartase (Central domain)"/>
    <property type="match status" value="1"/>
</dbReference>
<dbReference type="PANTHER" id="PTHR43172">
    <property type="entry name" value="ADENYLOSUCCINATE LYASE"/>
    <property type="match status" value="1"/>
</dbReference>
<dbReference type="AlphaFoldDB" id="X0S062"/>
<dbReference type="GO" id="GO:0004018">
    <property type="term" value="F:N6-(1,2-dicarboxyethyl)AMP AMP-lyase (fumarate-forming) activity"/>
    <property type="evidence" value="ECO:0007669"/>
    <property type="project" value="TreeGrafter"/>
</dbReference>
<accession>X0S062</accession>
<dbReference type="SMART" id="SM00998">
    <property type="entry name" value="ADSL_C"/>
    <property type="match status" value="1"/>
</dbReference>
<name>X0S062_9ZZZZ</name>
<dbReference type="GO" id="GO:0070626">
    <property type="term" value="F:(S)-2-(5-amino-1-(5-phospho-D-ribosyl)imidazole-4-carboxamido) succinate lyase (fumarate-forming) activity"/>
    <property type="evidence" value="ECO:0007669"/>
    <property type="project" value="TreeGrafter"/>
</dbReference>
<dbReference type="GO" id="GO:0005829">
    <property type="term" value="C:cytosol"/>
    <property type="evidence" value="ECO:0007669"/>
    <property type="project" value="TreeGrafter"/>
</dbReference>
<dbReference type="PANTHER" id="PTHR43172:SF1">
    <property type="entry name" value="ADENYLOSUCCINATE LYASE"/>
    <property type="match status" value="1"/>
</dbReference>
<protein>
    <recommendedName>
        <fullName evidence="2">Adenylosuccinate lyase C-terminal domain-containing protein</fullName>
    </recommendedName>
</protein>
<feature type="non-terminal residue" evidence="3">
    <location>
        <position position="1"/>
    </location>
</feature>
<organism evidence="3">
    <name type="scientific">marine sediment metagenome</name>
    <dbReference type="NCBI Taxonomy" id="412755"/>
    <lineage>
        <taxon>unclassified sequences</taxon>
        <taxon>metagenomes</taxon>
        <taxon>ecological metagenomes</taxon>
    </lineage>
</organism>
<dbReference type="InterPro" id="IPR019468">
    <property type="entry name" value="AdenyloSucc_lyase_C"/>
</dbReference>
<reference evidence="3" key="1">
    <citation type="journal article" date="2014" name="Front. Microbiol.">
        <title>High frequency of phylogenetically diverse reductive dehalogenase-homologous genes in deep subseafloor sedimentary metagenomes.</title>
        <authorList>
            <person name="Kawai M."/>
            <person name="Futagami T."/>
            <person name="Toyoda A."/>
            <person name="Takaki Y."/>
            <person name="Nishi S."/>
            <person name="Hori S."/>
            <person name="Arai W."/>
            <person name="Tsubouchi T."/>
            <person name="Morono Y."/>
            <person name="Uchiyama I."/>
            <person name="Ito T."/>
            <person name="Fujiyama A."/>
            <person name="Inagaki F."/>
            <person name="Takami H."/>
        </authorList>
    </citation>
    <scope>NUCLEOTIDE SEQUENCE</scope>
    <source>
        <strain evidence="3">Expedition CK06-06</strain>
    </source>
</reference>
<comment type="caution">
    <text evidence="3">The sequence shown here is derived from an EMBL/GenBank/DDBJ whole genome shotgun (WGS) entry which is preliminary data.</text>
</comment>
<dbReference type="InterPro" id="IPR008948">
    <property type="entry name" value="L-Aspartase-like"/>
</dbReference>
<proteinExistence type="predicted"/>
<evidence type="ECO:0000313" key="3">
    <source>
        <dbReference type="EMBL" id="GAF74433.1"/>
    </source>
</evidence>
<feature type="domain" description="Adenylosuccinate lyase C-terminal" evidence="2">
    <location>
        <begin position="115"/>
        <end position="197"/>
    </location>
</feature>
<dbReference type="Pfam" id="PF00206">
    <property type="entry name" value="Lyase_1"/>
    <property type="match status" value="1"/>
</dbReference>
<evidence type="ECO:0000259" key="2">
    <source>
        <dbReference type="SMART" id="SM00998"/>
    </source>
</evidence>
<dbReference type="EMBL" id="BARS01002893">
    <property type="protein sequence ID" value="GAF74433.1"/>
    <property type="molecule type" value="Genomic_DNA"/>
</dbReference>
<gene>
    <name evidence="3" type="ORF">S01H1_05561</name>
</gene>
<dbReference type="SUPFAM" id="SSF48557">
    <property type="entry name" value="L-aspartase-like"/>
    <property type="match status" value="1"/>
</dbReference>
<dbReference type="Pfam" id="PF10397">
    <property type="entry name" value="ADSL_C"/>
    <property type="match status" value="1"/>
</dbReference>
<dbReference type="PROSITE" id="PS00163">
    <property type="entry name" value="FUMARATE_LYASES"/>
    <property type="match status" value="1"/>
</dbReference>
<evidence type="ECO:0000256" key="1">
    <source>
        <dbReference type="ARBA" id="ARBA00023239"/>
    </source>
</evidence>
<keyword evidence="1" id="KW-0456">Lyase</keyword>
<dbReference type="InterPro" id="IPR020557">
    <property type="entry name" value="Fumarate_lyase_CS"/>
</dbReference>
<dbReference type="Gene3D" id="1.10.40.30">
    <property type="entry name" value="Fumarase/aspartase (C-terminal domain)"/>
    <property type="match status" value="1"/>
</dbReference>
<dbReference type="GO" id="GO:0044208">
    <property type="term" value="P:'de novo' AMP biosynthetic process"/>
    <property type="evidence" value="ECO:0007669"/>
    <property type="project" value="TreeGrafter"/>
</dbReference>
<dbReference type="InterPro" id="IPR022761">
    <property type="entry name" value="Fumarate_lyase_N"/>
</dbReference>
<sequence>HKICNDIRLLANLKEIEEPFEKTQIGSSAMAYKRNPMRCERATSLSRLVLSLASSPQMTAAEQWLERTLDDSANRRVVIPEAFLAVDGILQILINVTGGLVVYPKVIAARVAAELPFMATENILMAAVKAGGNRQELHEKIRLYSHAAAAQVKKFGRPNDLINRLKADIAFRKIGFEKVLDPKNYIGRAPQQVDEFIRDIVTPLCRKYRKELNRKVELKV</sequence>